<sequence>MDRHGLSERRVCEFAELHRSVFQYQKRDQGDDALRKRLRELANERRRFGYRRLCILLVREGFEVNHKKLFRLYREEGLAVRRRRSRKRALGTRRPILVPDRVNQRWSLDFDSDAFEDGQRFRVLCIVDDCTREALATVVDRSLSGARVTRELDDLIRRRGQPDMIVSDNGTEMTSHAVLRWCQDTGVGWHYIAPGKPMQNAFVESFNGRLRDECLNEQIVGNLADARKVIENWRIDYNTQRPHTSLGGLAPAVYANLNRATRPASLEHRKGSAQQALTAT</sequence>
<keyword evidence="3" id="KW-1185">Reference proteome</keyword>
<dbReference type="NCBIfam" id="NF033516">
    <property type="entry name" value="transpos_IS3"/>
    <property type="match status" value="1"/>
</dbReference>
<gene>
    <name evidence="2" type="ORF">ROA7450_00156</name>
</gene>
<dbReference type="SUPFAM" id="SSF53098">
    <property type="entry name" value="Ribonuclease H-like"/>
    <property type="match status" value="1"/>
</dbReference>
<dbReference type="PANTHER" id="PTHR47515">
    <property type="entry name" value="LOW CALCIUM RESPONSE LOCUS PROTEIN T"/>
    <property type="match status" value="1"/>
</dbReference>
<dbReference type="Pfam" id="PF13683">
    <property type="entry name" value="rve_3"/>
    <property type="match status" value="1"/>
</dbReference>
<organism evidence="2 3">
    <name type="scientific">Roseovarius albus</name>
    <dbReference type="NCBI Taxonomy" id="1247867"/>
    <lineage>
        <taxon>Bacteria</taxon>
        <taxon>Pseudomonadati</taxon>
        <taxon>Pseudomonadota</taxon>
        <taxon>Alphaproteobacteria</taxon>
        <taxon>Rhodobacterales</taxon>
        <taxon>Roseobacteraceae</taxon>
        <taxon>Roseovarius</taxon>
    </lineage>
</organism>
<dbReference type="InterPro" id="IPR001584">
    <property type="entry name" value="Integrase_cat-core"/>
</dbReference>
<dbReference type="InterPro" id="IPR036397">
    <property type="entry name" value="RNaseH_sf"/>
</dbReference>
<dbReference type="GO" id="GO:0003676">
    <property type="term" value="F:nucleic acid binding"/>
    <property type="evidence" value="ECO:0007669"/>
    <property type="project" value="InterPro"/>
</dbReference>
<dbReference type="InterPro" id="IPR012337">
    <property type="entry name" value="RNaseH-like_sf"/>
</dbReference>
<evidence type="ECO:0000259" key="1">
    <source>
        <dbReference type="PROSITE" id="PS50994"/>
    </source>
</evidence>
<dbReference type="PANTHER" id="PTHR47515:SF1">
    <property type="entry name" value="BLR2054 PROTEIN"/>
    <property type="match status" value="1"/>
</dbReference>
<reference evidence="2 3" key="1">
    <citation type="submission" date="2017-03" db="EMBL/GenBank/DDBJ databases">
        <authorList>
            <person name="Afonso C.L."/>
            <person name="Miller P.J."/>
            <person name="Scott M.A."/>
            <person name="Spackman E."/>
            <person name="Goraichik I."/>
            <person name="Dimitrov K.M."/>
            <person name="Suarez D.L."/>
            <person name="Swayne D.E."/>
        </authorList>
    </citation>
    <scope>NUCLEOTIDE SEQUENCE [LARGE SCALE GENOMIC DNA]</scope>
    <source>
        <strain evidence="2 3">CECT 7450</strain>
    </source>
</reference>
<evidence type="ECO:0000313" key="3">
    <source>
        <dbReference type="Proteomes" id="UP000193061"/>
    </source>
</evidence>
<dbReference type="EMBL" id="FWFX01000001">
    <property type="protein sequence ID" value="SLN12982.1"/>
    <property type="molecule type" value="Genomic_DNA"/>
</dbReference>
<dbReference type="Gene3D" id="3.30.420.10">
    <property type="entry name" value="Ribonuclease H-like superfamily/Ribonuclease H"/>
    <property type="match status" value="1"/>
</dbReference>
<dbReference type="GO" id="GO:0015074">
    <property type="term" value="P:DNA integration"/>
    <property type="evidence" value="ECO:0007669"/>
    <property type="project" value="InterPro"/>
</dbReference>
<proteinExistence type="predicted"/>
<dbReference type="PROSITE" id="PS50994">
    <property type="entry name" value="INTEGRASE"/>
    <property type="match status" value="1"/>
</dbReference>
<evidence type="ECO:0000313" key="2">
    <source>
        <dbReference type="EMBL" id="SLN12982.1"/>
    </source>
</evidence>
<dbReference type="Pfam" id="PF13276">
    <property type="entry name" value="HTH_21"/>
    <property type="match status" value="1"/>
</dbReference>
<accession>A0A1X6Y775</accession>
<feature type="domain" description="Integrase catalytic" evidence="1">
    <location>
        <begin position="95"/>
        <end position="259"/>
    </location>
</feature>
<protein>
    <submittedName>
        <fullName evidence="2">IS2 transposase TnpB</fullName>
    </submittedName>
</protein>
<dbReference type="AlphaFoldDB" id="A0A1X6Y775"/>
<name>A0A1X6Y775_9RHOB</name>
<dbReference type="InterPro" id="IPR048020">
    <property type="entry name" value="Transpos_IS3"/>
</dbReference>
<dbReference type="Proteomes" id="UP000193061">
    <property type="component" value="Unassembled WGS sequence"/>
</dbReference>
<dbReference type="InterPro" id="IPR025948">
    <property type="entry name" value="HTH-like_dom"/>
</dbReference>